<dbReference type="InterPro" id="IPR023794">
    <property type="entry name" value="MI/DCI_dehydrogenase"/>
</dbReference>
<keyword evidence="8" id="KW-1185">Reference proteome</keyword>
<dbReference type="Pfam" id="PF01408">
    <property type="entry name" value="GFO_IDH_MocA"/>
    <property type="match status" value="1"/>
</dbReference>
<comment type="catalytic activity">
    <reaction evidence="4">
        <text>myo-inositol + NAD(+) = scyllo-inosose + NADH + H(+)</text>
        <dbReference type="Rhea" id="RHEA:16949"/>
        <dbReference type="ChEBI" id="CHEBI:15378"/>
        <dbReference type="ChEBI" id="CHEBI:17268"/>
        <dbReference type="ChEBI" id="CHEBI:17811"/>
        <dbReference type="ChEBI" id="CHEBI:57540"/>
        <dbReference type="ChEBI" id="CHEBI:57945"/>
        <dbReference type="EC" id="1.1.1.18"/>
    </reaction>
</comment>
<protein>
    <recommendedName>
        <fullName evidence="4">Inositol 2-dehydrogenase/D-chiro-inositol 3-dehydrogenase</fullName>
        <ecNumber evidence="4">1.1.1.18</ecNumber>
        <ecNumber evidence="4">1.1.1.369</ecNumber>
    </recommendedName>
    <alternativeName>
        <fullName evidence="4">Myo-inositol 2-dehydrogenase/D-chiro-inositol 3-dehydrogenase</fullName>
        <shortName evidence="4">MI 2-dehydrogenase/DCI 3-dehydrogenase</shortName>
    </alternativeName>
</protein>
<dbReference type="EC" id="1.1.1.18" evidence="4"/>
<dbReference type="EMBL" id="JAMZFW010000012">
    <property type="protein sequence ID" value="MCP1102604.1"/>
    <property type="molecule type" value="Genomic_DNA"/>
</dbReference>
<dbReference type="Pfam" id="PF02894">
    <property type="entry name" value="GFO_IDH_MocA_C"/>
    <property type="match status" value="1"/>
</dbReference>
<reference evidence="7 8" key="1">
    <citation type="journal article" date="2022" name="Genome Biol. Evol.">
        <title>Host diet, physiology and behaviors set the stage for Lachnospiraceae cladogenesis.</title>
        <authorList>
            <person name="Vera-Ponce De Leon A."/>
            <person name="Schneider M."/>
            <person name="Jahnes B.C."/>
            <person name="Sadowski V."/>
            <person name="Camuy-Velez L.A."/>
            <person name="Duan J."/>
            <person name="Sabree Z.L."/>
        </authorList>
    </citation>
    <scope>NUCLEOTIDE SEQUENCE [LARGE SCALE GENOMIC DNA]</scope>
    <source>
        <strain evidence="7 8">PAL113</strain>
    </source>
</reference>
<dbReference type="RefSeq" id="WP_262066391.1">
    <property type="nucleotide sequence ID" value="NZ_JAMXOD010000012.1"/>
</dbReference>
<feature type="domain" description="Gfo/Idh/MocA-like oxidoreductase C-terminal" evidence="6">
    <location>
        <begin position="134"/>
        <end position="322"/>
    </location>
</feature>
<evidence type="ECO:0000256" key="2">
    <source>
        <dbReference type="ARBA" id="ARBA00023002"/>
    </source>
</evidence>
<dbReference type="SUPFAM" id="SSF55347">
    <property type="entry name" value="Glyceraldehyde-3-phosphate dehydrogenase-like, C-terminal domain"/>
    <property type="match status" value="1"/>
</dbReference>
<dbReference type="HAMAP" id="MF_01671">
    <property type="entry name" value="IolG"/>
    <property type="match status" value="1"/>
</dbReference>
<comment type="caution">
    <text evidence="7">The sequence shown here is derived from an EMBL/GenBank/DDBJ whole genome shotgun (WGS) entry which is preliminary data.</text>
</comment>
<dbReference type="InterPro" id="IPR000683">
    <property type="entry name" value="Gfo/Idh/MocA-like_OxRdtase_N"/>
</dbReference>
<comment type="function">
    <text evidence="4">Involved in the oxidation of myo-inositol (MI) and D-chiro-inositol (DCI) to 2-keto-myo-inositol (2KMI or 2-inosose) and 1-keto-D-chiro-inositol (1KDCI), respectively.</text>
</comment>
<comment type="subunit">
    <text evidence="4">Homotetramer.</text>
</comment>
<evidence type="ECO:0000259" key="6">
    <source>
        <dbReference type="Pfam" id="PF02894"/>
    </source>
</evidence>
<organism evidence="7 8">
    <name type="scientific">Aequitasia blattaphilus</name>
    <dbReference type="NCBI Taxonomy" id="2949332"/>
    <lineage>
        <taxon>Bacteria</taxon>
        <taxon>Bacillati</taxon>
        <taxon>Bacillota</taxon>
        <taxon>Clostridia</taxon>
        <taxon>Lachnospirales</taxon>
        <taxon>Lachnospiraceae</taxon>
        <taxon>Aequitasia</taxon>
    </lineage>
</organism>
<evidence type="ECO:0000256" key="4">
    <source>
        <dbReference type="HAMAP-Rule" id="MF_01671"/>
    </source>
</evidence>
<sequence>MLKVGVIGCGGMGRDHIDRLTNKIQGVEVVAVSDPVADNAKLAAAICGGKIYEDANALIEAQDVDAIFVVSPGFAHKEPLLKAIELGKRVFCEKPLATTAMDCLEIVNAEVKAGKHLIQTGFMRRYDKGYCQVKEALDSGMYGEPLMLHCTHRNPEVGENYTTPMAVHDTAIHEIDVLHWLTDDEYESVQVIMPRVTKYSHGKLNDPQIMLLRTKKGICIDVEVFVNCKFGYDIQCEVVCEDGSIKMAEPAYPDVRRDAKLSTTIDTDCFVRFKDAYDVEVQDWADKAKDGVITGPNAWDGYLAAVTADALVKAQETGQIEPVVTAVEKPDFYK</sequence>
<dbReference type="InterPro" id="IPR004104">
    <property type="entry name" value="Gfo/Idh/MocA-like_OxRdtase_C"/>
</dbReference>
<dbReference type="PANTHER" id="PTHR43593:SF1">
    <property type="entry name" value="INOSITOL 2-DEHYDROGENASE"/>
    <property type="match status" value="1"/>
</dbReference>
<comment type="similarity">
    <text evidence="1 4">Belongs to the Gfo/Idh/MocA family.</text>
</comment>
<feature type="domain" description="Gfo/Idh/MocA-like oxidoreductase N-terminal" evidence="5">
    <location>
        <begin position="2"/>
        <end position="117"/>
    </location>
</feature>
<evidence type="ECO:0000259" key="5">
    <source>
        <dbReference type="Pfam" id="PF01408"/>
    </source>
</evidence>
<evidence type="ECO:0000256" key="3">
    <source>
        <dbReference type="ARBA" id="ARBA00023027"/>
    </source>
</evidence>
<dbReference type="PANTHER" id="PTHR43593">
    <property type="match status" value="1"/>
</dbReference>
<dbReference type="Gene3D" id="3.40.50.720">
    <property type="entry name" value="NAD(P)-binding Rossmann-like Domain"/>
    <property type="match status" value="1"/>
</dbReference>
<dbReference type="InterPro" id="IPR036291">
    <property type="entry name" value="NAD(P)-bd_dom_sf"/>
</dbReference>
<dbReference type="Proteomes" id="UP001523566">
    <property type="component" value="Unassembled WGS sequence"/>
</dbReference>
<evidence type="ECO:0000313" key="8">
    <source>
        <dbReference type="Proteomes" id="UP001523566"/>
    </source>
</evidence>
<evidence type="ECO:0000256" key="1">
    <source>
        <dbReference type="ARBA" id="ARBA00010928"/>
    </source>
</evidence>
<evidence type="ECO:0000313" key="7">
    <source>
        <dbReference type="EMBL" id="MCP1102604.1"/>
    </source>
</evidence>
<dbReference type="SUPFAM" id="SSF51735">
    <property type="entry name" value="NAD(P)-binding Rossmann-fold domains"/>
    <property type="match status" value="1"/>
</dbReference>
<name>A0ABT1E9S4_9FIRM</name>
<keyword evidence="3 4" id="KW-0520">NAD</keyword>
<keyword evidence="2 4" id="KW-0560">Oxidoreductase</keyword>
<comment type="pathway">
    <text evidence="4">Polyol metabolism; myo-inositol degradation into acetyl-CoA; acetyl-CoA from myo-inositol: step 1/7.</text>
</comment>
<gene>
    <name evidence="4" type="primary">iolG</name>
    <name evidence="7" type="ORF">NK125_09275</name>
</gene>
<dbReference type="Gene3D" id="3.30.360.10">
    <property type="entry name" value="Dihydrodipicolinate Reductase, domain 2"/>
    <property type="match status" value="1"/>
</dbReference>
<dbReference type="InterPro" id="IPR050424">
    <property type="entry name" value="Gfo-Idh-MocA_inositol_DH"/>
</dbReference>
<accession>A0ABT1E9S4</accession>
<dbReference type="EC" id="1.1.1.369" evidence="4"/>
<comment type="catalytic activity">
    <reaction evidence="4">
        <text>1D-chiro-inositol + NAD(+) = scyllo-inosine + NADH + H(+)</text>
        <dbReference type="Rhea" id="RHEA:25832"/>
        <dbReference type="ChEBI" id="CHEBI:15378"/>
        <dbReference type="ChEBI" id="CHEBI:27372"/>
        <dbReference type="ChEBI" id="CHEBI:50920"/>
        <dbReference type="ChEBI" id="CHEBI:57540"/>
        <dbReference type="ChEBI" id="CHEBI:57945"/>
        <dbReference type="EC" id="1.1.1.369"/>
    </reaction>
</comment>
<proteinExistence type="inferred from homology"/>